<gene>
    <name evidence="2" type="ORF">E2C01_091399</name>
</gene>
<keyword evidence="3" id="KW-1185">Reference proteome</keyword>
<dbReference type="EMBL" id="VSRR010104833">
    <property type="protein sequence ID" value="MPC96157.1"/>
    <property type="molecule type" value="Genomic_DNA"/>
</dbReference>
<comment type="caution">
    <text evidence="2">The sequence shown here is derived from an EMBL/GenBank/DDBJ whole genome shotgun (WGS) entry which is preliminary data.</text>
</comment>
<evidence type="ECO:0000313" key="3">
    <source>
        <dbReference type="Proteomes" id="UP000324222"/>
    </source>
</evidence>
<accession>A0A5B7JSS8</accession>
<dbReference type="AlphaFoldDB" id="A0A5B7JSS8"/>
<proteinExistence type="predicted"/>
<reference evidence="2 3" key="1">
    <citation type="submission" date="2019-05" db="EMBL/GenBank/DDBJ databases">
        <title>Another draft genome of Portunus trituberculatus and its Hox gene families provides insights of decapod evolution.</title>
        <authorList>
            <person name="Jeong J.-H."/>
            <person name="Song I."/>
            <person name="Kim S."/>
            <person name="Choi T."/>
            <person name="Kim D."/>
            <person name="Ryu S."/>
            <person name="Kim W."/>
        </authorList>
    </citation>
    <scope>NUCLEOTIDE SEQUENCE [LARGE SCALE GENOMIC DNA]</scope>
    <source>
        <tissue evidence="2">Muscle</tissue>
    </source>
</reference>
<evidence type="ECO:0000313" key="2">
    <source>
        <dbReference type="EMBL" id="MPC96157.1"/>
    </source>
</evidence>
<organism evidence="2 3">
    <name type="scientific">Portunus trituberculatus</name>
    <name type="common">Swimming crab</name>
    <name type="synonym">Neptunus trituberculatus</name>
    <dbReference type="NCBI Taxonomy" id="210409"/>
    <lineage>
        <taxon>Eukaryota</taxon>
        <taxon>Metazoa</taxon>
        <taxon>Ecdysozoa</taxon>
        <taxon>Arthropoda</taxon>
        <taxon>Crustacea</taxon>
        <taxon>Multicrustacea</taxon>
        <taxon>Malacostraca</taxon>
        <taxon>Eumalacostraca</taxon>
        <taxon>Eucarida</taxon>
        <taxon>Decapoda</taxon>
        <taxon>Pleocyemata</taxon>
        <taxon>Brachyura</taxon>
        <taxon>Eubrachyura</taxon>
        <taxon>Portunoidea</taxon>
        <taxon>Portunidae</taxon>
        <taxon>Portuninae</taxon>
        <taxon>Portunus</taxon>
    </lineage>
</organism>
<sequence length="92" mass="9975">MVRRGGESPPPPPPHLTLMYPHGRTITLPASSDAPAGTPMLDTPPDALTGDRGLSTAIPDAENHRVHAPSTVCDDVQYYRRQMTRIGDFQLS</sequence>
<name>A0A5B7JSS8_PORTR</name>
<evidence type="ECO:0000256" key="1">
    <source>
        <dbReference type="SAM" id="MobiDB-lite"/>
    </source>
</evidence>
<feature type="region of interest" description="Disordered" evidence="1">
    <location>
        <begin position="1"/>
        <end position="63"/>
    </location>
</feature>
<dbReference type="Proteomes" id="UP000324222">
    <property type="component" value="Unassembled WGS sequence"/>
</dbReference>
<protein>
    <submittedName>
        <fullName evidence="2">Uncharacterized protein</fullName>
    </submittedName>
</protein>